<dbReference type="InterPro" id="IPR025420">
    <property type="entry name" value="DUF4143"/>
</dbReference>
<gene>
    <name evidence="3" type="ORF">H9747_06505</name>
</gene>
<evidence type="ECO:0000259" key="2">
    <source>
        <dbReference type="Pfam" id="PF13635"/>
    </source>
</evidence>
<keyword evidence="3" id="KW-0547">Nucleotide-binding</keyword>
<dbReference type="SUPFAM" id="SSF52540">
    <property type="entry name" value="P-loop containing nucleoside triphosphate hydrolases"/>
    <property type="match status" value="1"/>
</dbReference>
<evidence type="ECO:0000313" key="4">
    <source>
        <dbReference type="Proteomes" id="UP000886814"/>
    </source>
</evidence>
<dbReference type="Pfam" id="PF13635">
    <property type="entry name" value="DUF4143"/>
    <property type="match status" value="1"/>
</dbReference>
<dbReference type="Proteomes" id="UP000886814">
    <property type="component" value="Unassembled WGS sequence"/>
</dbReference>
<feature type="domain" description="DUF4143" evidence="2">
    <location>
        <begin position="202"/>
        <end position="349"/>
    </location>
</feature>
<protein>
    <submittedName>
        <fullName evidence="3">ATP-binding protein</fullName>
    </submittedName>
</protein>
<organism evidence="3 4">
    <name type="scientific">Candidatus Blautia stercorigallinarum</name>
    <dbReference type="NCBI Taxonomy" id="2838501"/>
    <lineage>
        <taxon>Bacteria</taxon>
        <taxon>Bacillati</taxon>
        <taxon>Bacillota</taxon>
        <taxon>Clostridia</taxon>
        <taxon>Lachnospirales</taxon>
        <taxon>Lachnospiraceae</taxon>
        <taxon>Blautia</taxon>
    </lineage>
</organism>
<keyword evidence="3" id="KW-0067">ATP-binding</keyword>
<name>A0A9D1TFA6_9FIRM</name>
<feature type="domain" description="AAA" evidence="1">
    <location>
        <begin position="20"/>
        <end position="150"/>
    </location>
</feature>
<dbReference type="InterPro" id="IPR027417">
    <property type="entry name" value="P-loop_NTPase"/>
</dbReference>
<proteinExistence type="predicted"/>
<evidence type="ECO:0000259" key="1">
    <source>
        <dbReference type="Pfam" id="PF13173"/>
    </source>
</evidence>
<evidence type="ECO:0000313" key="3">
    <source>
        <dbReference type="EMBL" id="HIV38639.1"/>
    </source>
</evidence>
<reference evidence="3" key="1">
    <citation type="journal article" date="2021" name="PeerJ">
        <title>Extensive microbial diversity within the chicken gut microbiome revealed by metagenomics and culture.</title>
        <authorList>
            <person name="Gilroy R."/>
            <person name="Ravi A."/>
            <person name="Getino M."/>
            <person name="Pursley I."/>
            <person name="Horton D.L."/>
            <person name="Alikhan N.F."/>
            <person name="Baker D."/>
            <person name="Gharbi K."/>
            <person name="Hall N."/>
            <person name="Watson M."/>
            <person name="Adriaenssens E.M."/>
            <person name="Foster-Nyarko E."/>
            <person name="Jarju S."/>
            <person name="Secka A."/>
            <person name="Antonio M."/>
            <person name="Oren A."/>
            <person name="Chaudhuri R.R."/>
            <person name="La Ragione R."/>
            <person name="Hildebrand F."/>
            <person name="Pallen M.J."/>
        </authorList>
    </citation>
    <scope>NUCLEOTIDE SEQUENCE</scope>
    <source>
        <strain evidence="3">CHK195-9823</strain>
    </source>
</reference>
<dbReference type="GO" id="GO:0005524">
    <property type="term" value="F:ATP binding"/>
    <property type="evidence" value="ECO:0007669"/>
    <property type="project" value="UniProtKB-KW"/>
</dbReference>
<sequence>MIKREAYMSRIRPFIGNDLVKVLTGIRRSGKSVMLGLIQEELCASGVDSGQFISINFENMSNAHLCTATALHDEIIRRAAEIKGKVYLFFDEIQEVDSWEKCINSFRVELDCDIYITGSNARLLSGELATYLAGRYVEFVIYPFSFAEFLELYRTVYPNADIRQCFSKYLTVGGMPYLSNLRYDEAASRQYLRDLFNSVELKDIVKRNNIRDVDMLERIVAYVTSNIGTTFSSTAISKYLKSEGRSVSPETVLNYIKACTDAFLFYQVKRQDLQGKKILTVNEKYYVADHGIREAVFGGNMRDINLVLENIVYMELLRRGYTVTVGKVGGKEIDFVCEDQGNKLYIQVAYLLASKDTIQREFGVYDRVRDNFPKYVVTLDEFDMSRNGIKHRNIRDFLLESEWN</sequence>
<reference evidence="3" key="2">
    <citation type="submission" date="2021-04" db="EMBL/GenBank/DDBJ databases">
        <authorList>
            <person name="Gilroy R."/>
        </authorList>
    </citation>
    <scope>NUCLEOTIDE SEQUENCE</scope>
    <source>
        <strain evidence="3">CHK195-9823</strain>
    </source>
</reference>
<dbReference type="Pfam" id="PF13173">
    <property type="entry name" value="AAA_14"/>
    <property type="match status" value="1"/>
</dbReference>
<accession>A0A9D1TFA6</accession>
<dbReference type="EMBL" id="DXIQ01000038">
    <property type="protein sequence ID" value="HIV38639.1"/>
    <property type="molecule type" value="Genomic_DNA"/>
</dbReference>
<comment type="caution">
    <text evidence="3">The sequence shown here is derived from an EMBL/GenBank/DDBJ whole genome shotgun (WGS) entry which is preliminary data.</text>
</comment>
<dbReference type="PANTHER" id="PTHR33295:SF20">
    <property type="entry name" value="ATPASE"/>
    <property type="match status" value="1"/>
</dbReference>
<dbReference type="PANTHER" id="PTHR33295">
    <property type="entry name" value="ATPASE"/>
    <property type="match status" value="1"/>
</dbReference>
<dbReference type="InterPro" id="IPR041682">
    <property type="entry name" value="AAA_14"/>
</dbReference>
<dbReference type="AlphaFoldDB" id="A0A9D1TFA6"/>